<comment type="pathway">
    <text evidence="2">Cofactor biosynthesis; riboflavin biosynthesis; 2-hydroxy-3-oxobutyl phosphate from D-ribulose 5-phosphate: step 1/1.</text>
</comment>
<dbReference type="PANTHER" id="PTHR21327:SF18">
    <property type="entry name" value="3,4-DIHYDROXY-2-BUTANONE 4-PHOSPHATE SYNTHASE"/>
    <property type="match status" value="1"/>
</dbReference>
<accession>A0A402CF45</accession>
<evidence type="ECO:0000256" key="1">
    <source>
        <dbReference type="ARBA" id="ARBA00002284"/>
    </source>
</evidence>
<keyword evidence="4" id="KW-0686">Riboflavin biosynthesis</keyword>
<comment type="caution">
    <text evidence="6">The sequence shown here is derived from an EMBL/GenBank/DDBJ whole genome shotgun (WGS) entry which is preliminary data.</text>
</comment>
<reference evidence="6 7" key="1">
    <citation type="submission" date="2018-11" db="EMBL/GenBank/DDBJ databases">
        <title>Microbial catabolism of amino acid.</title>
        <authorList>
            <person name="Hibi M."/>
            <person name="Ogawa J."/>
        </authorList>
    </citation>
    <scope>NUCLEOTIDE SEQUENCE [LARGE SCALE GENOMIC DNA]</scope>
    <source>
        <strain evidence="6 7">C31-06</strain>
    </source>
</reference>
<evidence type="ECO:0000256" key="4">
    <source>
        <dbReference type="ARBA" id="ARBA00022619"/>
    </source>
</evidence>
<keyword evidence="7" id="KW-1185">Reference proteome</keyword>
<proteinExistence type="predicted"/>
<dbReference type="GO" id="GO:0005829">
    <property type="term" value="C:cytosol"/>
    <property type="evidence" value="ECO:0007669"/>
    <property type="project" value="TreeGrafter"/>
</dbReference>
<dbReference type="GO" id="GO:0009231">
    <property type="term" value="P:riboflavin biosynthetic process"/>
    <property type="evidence" value="ECO:0007669"/>
    <property type="project" value="UniProtKB-UniPathway"/>
</dbReference>
<dbReference type="Pfam" id="PF00926">
    <property type="entry name" value="DHBP_synthase"/>
    <property type="match status" value="1"/>
</dbReference>
<keyword evidence="5" id="KW-0479">Metal-binding</keyword>
<dbReference type="EMBL" id="BHYM01000050">
    <property type="protein sequence ID" value="GCE42194.1"/>
    <property type="molecule type" value="Genomic_DNA"/>
</dbReference>
<dbReference type="EC" id="4.1.99.12" evidence="3"/>
<dbReference type="GO" id="GO:0003935">
    <property type="term" value="F:GTP cyclohydrolase II activity"/>
    <property type="evidence" value="ECO:0007669"/>
    <property type="project" value="TreeGrafter"/>
</dbReference>
<dbReference type="Proteomes" id="UP000287519">
    <property type="component" value="Unassembled WGS sequence"/>
</dbReference>
<evidence type="ECO:0000313" key="6">
    <source>
        <dbReference type="EMBL" id="GCE42194.1"/>
    </source>
</evidence>
<dbReference type="SUPFAM" id="SSF55821">
    <property type="entry name" value="YrdC/RibB"/>
    <property type="match status" value="1"/>
</dbReference>
<comment type="function">
    <text evidence="1">Catalyzes the conversion of D-ribulose 5-phosphate to formate and 3,4-dihydroxy-2-butanone 4-phosphate.</text>
</comment>
<evidence type="ECO:0000256" key="2">
    <source>
        <dbReference type="ARBA" id="ARBA00004904"/>
    </source>
</evidence>
<sequence>MVLTGADPADDAHILIAAEKSTVESVSFLVRYGSGLVCAALPGSACDRLELAPMIGADRNRANTEYTVSIDATGSGTGISAADRARTLRMLADSSSAVGDFTRPGHVLPARTAPGGVLDRRGPAEAAVDLATVAGLRRAGAFTALVSEDDQTLIAETAEAERFADAHDVAVVSLEDVVAYRRTMESHVRTQFAVVRNSDYGHIHCVGYRSDVSGVEYVAYSIDSSPSATTPLVCFEQEVDPAPHLSTGVATASLAAVADNGYGTVIVARRNDGRASTADIRADLAEIVRDCGYRSPFLRNFPAVERPLTLHLNGSISNPVAVPDSVIDATGAQIELGCAAYDELLGQIGATHFQTA</sequence>
<gene>
    <name evidence="6" type="ORF">Rhow_006133</name>
</gene>
<dbReference type="InterPro" id="IPR000422">
    <property type="entry name" value="DHBP_synthase_RibB"/>
</dbReference>
<protein>
    <recommendedName>
        <fullName evidence="3">3,4-dihydroxy-2-butanone-4-phosphate synthase</fullName>
        <ecNumber evidence="3">4.1.99.12</ecNumber>
    </recommendedName>
</protein>
<evidence type="ECO:0000256" key="5">
    <source>
        <dbReference type="ARBA" id="ARBA00022723"/>
    </source>
</evidence>
<dbReference type="AlphaFoldDB" id="A0A402CF45"/>
<dbReference type="InterPro" id="IPR017945">
    <property type="entry name" value="DHBP_synth_RibB-like_a/b_dom"/>
</dbReference>
<dbReference type="PANTHER" id="PTHR21327">
    <property type="entry name" value="GTP CYCLOHYDROLASE II-RELATED"/>
    <property type="match status" value="1"/>
</dbReference>
<evidence type="ECO:0000313" key="7">
    <source>
        <dbReference type="Proteomes" id="UP000287519"/>
    </source>
</evidence>
<dbReference type="GO" id="GO:0008686">
    <property type="term" value="F:3,4-dihydroxy-2-butanone-4-phosphate synthase activity"/>
    <property type="evidence" value="ECO:0007669"/>
    <property type="project" value="UniProtKB-EC"/>
</dbReference>
<name>A0A402CF45_RHOWR</name>
<dbReference type="Gene3D" id="3.90.870.10">
    <property type="entry name" value="DHBP synthase"/>
    <property type="match status" value="1"/>
</dbReference>
<dbReference type="UniPathway" id="UPA00275">
    <property type="reaction ID" value="UER00399"/>
</dbReference>
<evidence type="ECO:0000256" key="3">
    <source>
        <dbReference type="ARBA" id="ARBA00012153"/>
    </source>
</evidence>
<dbReference type="GO" id="GO:0046872">
    <property type="term" value="F:metal ion binding"/>
    <property type="evidence" value="ECO:0007669"/>
    <property type="project" value="UniProtKB-KW"/>
</dbReference>
<organism evidence="6 7">
    <name type="scientific">Rhodococcus wratislaviensis</name>
    <name type="common">Tsukamurella wratislaviensis</name>
    <dbReference type="NCBI Taxonomy" id="44752"/>
    <lineage>
        <taxon>Bacteria</taxon>
        <taxon>Bacillati</taxon>
        <taxon>Actinomycetota</taxon>
        <taxon>Actinomycetes</taxon>
        <taxon>Mycobacteriales</taxon>
        <taxon>Nocardiaceae</taxon>
        <taxon>Rhodococcus</taxon>
    </lineage>
</organism>